<evidence type="ECO:0000259" key="5">
    <source>
        <dbReference type="Pfam" id="PF24516"/>
    </source>
</evidence>
<dbReference type="GO" id="GO:0005886">
    <property type="term" value="C:plasma membrane"/>
    <property type="evidence" value="ECO:0007669"/>
    <property type="project" value="Ensembl"/>
</dbReference>
<reference evidence="7" key="2">
    <citation type="submission" date="2025-08" db="UniProtKB">
        <authorList>
            <consortium name="Ensembl"/>
        </authorList>
    </citation>
    <scope>IDENTIFICATION</scope>
</reference>
<dbReference type="Ensembl" id="ENSPMRT00000037751.1">
    <property type="protein sequence ID" value="ENSPMRP00000035611.1"/>
    <property type="gene ID" value="ENSPMRG00000022844.1"/>
</dbReference>
<feature type="domain" description="RZZ complex subunit KNTC1/ROD C-terminal" evidence="2">
    <location>
        <begin position="1340"/>
        <end position="1837"/>
    </location>
</feature>
<proteinExistence type="predicted"/>
<evidence type="ECO:0000259" key="2">
    <source>
        <dbReference type="Pfam" id="PF10493"/>
    </source>
</evidence>
<dbReference type="GeneTree" id="ENSGT00390000007883"/>
<feature type="domain" description="KNTC1 second ARM-repeats" evidence="5">
    <location>
        <begin position="558"/>
        <end position="723"/>
    </location>
</feature>
<dbReference type="InterPro" id="IPR055404">
    <property type="entry name" value="ARM_KNTC1_2nd"/>
</dbReference>
<dbReference type="GO" id="GO:0000922">
    <property type="term" value="C:spindle pole"/>
    <property type="evidence" value="ECO:0007669"/>
    <property type="project" value="Ensembl"/>
</dbReference>
<dbReference type="InterPro" id="IPR055402">
    <property type="entry name" value="KNTC1_N"/>
</dbReference>
<organism evidence="7 8">
    <name type="scientific">Podarcis muralis</name>
    <name type="common">Wall lizard</name>
    <name type="synonym">Lacerta muralis</name>
    <dbReference type="NCBI Taxonomy" id="64176"/>
    <lineage>
        <taxon>Eukaryota</taxon>
        <taxon>Metazoa</taxon>
        <taxon>Chordata</taxon>
        <taxon>Craniata</taxon>
        <taxon>Vertebrata</taxon>
        <taxon>Euteleostomi</taxon>
        <taxon>Lepidosauria</taxon>
        <taxon>Squamata</taxon>
        <taxon>Bifurcata</taxon>
        <taxon>Unidentata</taxon>
        <taxon>Episquamata</taxon>
        <taxon>Laterata</taxon>
        <taxon>Lacertibaenia</taxon>
        <taxon>Lacertidae</taxon>
        <taxon>Podarcis</taxon>
    </lineage>
</organism>
<dbReference type="Pfam" id="PF24520">
    <property type="entry name" value="ARM_KNTC1_1st"/>
    <property type="match status" value="1"/>
</dbReference>
<dbReference type="InterPro" id="IPR055403">
    <property type="entry name" value="ARM_KNTC1_1st"/>
</dbReference>
<keyword evidence="8" id="KW-1185">Reference proteome</keyword>
<dbReference type="GO" id="GO:0005828">
    <property type="term" value="C:kinetochore microtubule"/>
    <property type="evidence" value="ECO:0007669"/>
    <property type="project" value="Ensembl"/>
</dbReference>
<dbReference type="InterPro" id="IPR055405">
    <property type="entry name" value="ARM_KNTC1_3rd"/>
</dbReference>
<dbReference type="InterPro" id="IPR019527">
    <property type="entry name" value="RZZ-complex_KNTC1/ROD_C"/>
</dbReference>
<dbReference type="GO" id="GO:0000070">
    <property type="term" value="P:mitotic sister chromatid segregation"/>
    <property type="evidence" value="ECO:0007669"/>
    <property type="project" value="TreeGrafter"/>
</dbReference>
<dbReference type="InterPro" id="IPR052802">
    <property type="entry name" value="KNTC1"/>
</dbReference>
<dbReference type="Pfam" id="PF24515">
    <property type="entry name" value="ARM_KNTC1_3rd"/>
    <property type="match status" value="1"/>
</dbReference>
<evidence type="ECO:0000259" key="3">
    <source>
        <dbReference type="Pfam" id="PF24506"/>
    </source>
</evidence>
<reference evidence="7" key="3">
    <citation type="submission" date="2025-09" db="UniProtKB">
        <authorList>
            <consortium name="Ensembl"/>
        </authorList>
    </citation>
    <scope>IDENTIFICATION</scope>
</reference>
<dbReference type="GO" id="GO:0007094">
    <property type="term" value="P:mitotic spindle assembly checkpoint signaling"/>
    <property type="evidence" value="ECO:0007669"/>
    <property type="project" value="Ensembl"/>
</dbReference>
<dbReference type="OMA" id="FYELYLC"/>
<dbReference type="Proteomes" id="UP000472272">
    <property type="component" value="Chromosome 16"/>
</dbReference>
<dbReference type="GO" id="GO:1990423">
    <property type="term" value="C:RZZ complex"/>
    <property type="evidence" value="ECO:0007669"/>
    <property type="project" value="Ensembl"/>
</dbReference>
<feature type="domain" description="KNTC1 N-terminal" evidence="3">
    <location>
        <begin position="6"/>
        <end position="86"/>
    </location>
</feature>
<dbReference type="PANTHER" id="PTHR15688:SF1">
    <property type="entry name" value="KINETOCHORE-ASSOCIATED PROTEIN 1"/>
    <property type="match status" value="1"/>
</dbReference>
<feature type="domain" description="KNTC1 third ARM-repeats" evidence="4">
    <location>
        <begin position="1090"/>
        <end position="1293"/>
    </location>
</feature>
<feature type="region of interest" description="Disordered" evidence="1">
    <location>
        <begin position="1861"/>
        <end position="1901"/>
    </location>
</feature>
<dbReference type="PANTHER" id="PTHR15688">
    <property type="entry name" value="KINETOCHORE-ASSOCIATED PROTEIN 1"/>
    <property type="match status" value="1"/>
</dbReference>
<evidence type="ECO:0000259" key="6">
    <source>
        <dbReference type="Pfam" id="PF24520"/>
    </source>
</evidence>
<feature type="compositionally biased region" description="Polar residues" evidence="1">
    <location>
        <begin position="1863"/>
        <end position="1875"/>
    </location>
</feature>
<reference evidence="7 8" key="1">
    <citation type="journal article" date="2019" name="Proc. Natl. Acad. Sci. U.S.A.">
        <title>Regulatory changes in pterin and carotenoid genes underlie balanced color polymorphisms in the wall lizard.</title>
        <authorList>
            <person name="Andrade P."/>
            <person name="Pinho C."/>
            <person name="Perez I de Lanuza G."/>
            <person name="Afonso S."/>
            <person name="Brejcha J."/>
            <person name="Rubin C.J."/>
            <person name="Wallerman O."/>
            <person name="Pereira P."/>
            <person name="Sabatino S.J."/>
            <person name="Bellati A."/>
            <person name="Pellitteri-Rosa D."/>
            <person name="Bosakova Z."/>
            <person name="Bunikis I."/>
            <person name="Carretero M.A."/>
            <person name="Feiner N."/>
            <person name="Marsik P."/>
            <person name="Pauperio F."/>
            <person name="Salvi D."/>
            <person name="Soler L."/>
            <person name="While G.M."/>
            <person name="Uller T."/>
            <person name="Font E."/>
            <person name="Andersson L."/>
            <person name="Carneiro M."/>
        </authorList>
    </citation>
    <scope>NUCLEOTIDE SEQUENCE</scope>
</reference>
<dbReference type="GO" id="GO:0015629">
    <property type="term" value="C:actin cytoskeleton"/>
    <property type="evidence" value="ECO:0007669"/>
    <property type="project" value="Ensembl"/>
</dbReference>
<dbReference type="Pfam" id="PF24506">
    <property type="entry name" value="KNTC1_N"/>
    <property type="match status" value="1"/>
</dbReference>
<accession>A0A670KFC4</accession>
<name>A0A670KFC4_PODMU</name>
<feature type="domain" description="KNTC1 first ARM-repeats" evidence="6">
    <location>
        <begin position="211"/>
        <end position="453"/>
    </location>
</feature>
<evidence type="ECO:0000313" key="8">
    <source>
        <dbReference type="Proteomes" id="UP000472272"/>
    </source>
</evidence>
<dbReference type="GO" id="GO:1903394">
    <property type="term" value="P:protein localization to kinetochore involved in kinetochore assembly"/>
    <property type="evidence" value="ECO:0007669"/>
    <property type="project" value="TreeGrafter"/>
</dbReference>
<dbReference type="GO" id="GO:0031267">
    <property type="term" value="F:small GTPase binding"/>
    <property type="evidence" value="ECO:0007669"/>
    <property type="project" value="TreeGrafter"/>
</dbReference>
<evidence type="ECO:0000256" key="1">
    <source>
        <dbReference type="SAM" id="MobiDB-lite"/>
    </source>
</evidence>
<gene>
    <name evidence="7" type="primary">KNTC1</name>
</gene>
<dbReference type="Pfam" id="PF24516">
    <property type="entry name" value="ARM_KNTC1_2nd"/>
    <property type="match status" value="1"/>
</dbReference>
<dbReference type="Pfam" id="PF10493">
    <property type="entry name" value="Rod_C"/>
    <property type="match status" value="1"/>
</dbReference>
<evidence type="ECO:0000313" key="7">
    <source>
        <dbReference type="Ensembl" id="ENSPMRP00000035611.1"/>
    </source>
</evidence>
<sequence length="1925" mass="217413">MLSFIGQVLSNPKLYGCSSHDGCVLVADRTVVVLDNICQSLKMFLQFETEVEVVGLCQEAQFLVIGERSGNLHLIHVSTKQTLLTNNGLSLWNICTLTMIWNCCSVHIEEFLLISESDFSAAAGQGIASLKLVALTNPDDGKQMRNIVVFSLPTMHQLYSLETTNVSSLIQSGINTVCFSLFFNPKASDHPVSLLVLRCLTEALPENRLSRLLHKHKFTEAENFAVQFGLDVENVYKVKMSSILERLASESVAGDCQSAWLELVAQAKETLDKIKDNQFVTDYCINTPWPIYESAREMLNYARSRVGFDRCFHTSYSTRVMKAQAKLTTFCGAFGSEMFSGTAWFEFLKNEDLFRDILLQIKGGNLMSAQYLWLRHQVNDFKSDFNVKMLDKLLNTIPTTVSLKELCLWFKDVIIPFVRRVVPKGQEKIAKWLEQRARNLELIDKANWPENGLEMAQVFFISKDPGEIGSASSWQGVSLDNDGEEVRGLAELVSALQGLVDLYKKYNCRLALCDFEKENANRTVFRMLDKVLAAELIPATLEKYIEPYMHHHNLEKDEILLQYIKDLLERYCKQSTSVFDTTWEAKAIAVLSCMSNIDLIFEGVLAVTYSAVVPWNPGVEQLVQQYLDMDHDKVKLLQEGYRLMEMKKLLRNYGIRDTNLLNDKQVMMVSGYILQQDSNTSLEDALKIVNAYMLPTADVYVWRIVELIDKEKGDDIISLLKTLPPAKAVEIADKMLIWGRLTLEKETDDSEEKVTSMKLTRTCSLLKGQCCSQMLTVKSCSLRLMGVFSHFLFPVPFPLSTENAASSMKKQLSHVKLDKLALLLQRSKHEIALELVLRALDAGKVEEALNICRDFHEDHPNEQTGPLLFLACQKLCHMLGSRTLMVMPKGLNLPAVVNEMACQAVTICSPDLILDALELCKYTSFAREIYGKCQIEDYGFISKTTYFGADKDSYVEWMFNDFFTEDGALLDLPSVLPSAYEIATSLVTQADWKMYPLDSNSLAYCPFKQGMDVCLSCRNPIFVLLSSLQEFGQLELALGLIASAFGSFLQHMTSNSMEISLCEKGISLLFHFAAIKTLAAAVAYKKIPFLPKVFNSHLIDYNLALGYCTLLSKDDVFKKLWDVINNMSQNYSKILAVGLVGVQLASHYEETNEKQAFEELITDAEWGIQLGKLGISFQDLFRMPSIRKKELLRTLVQHPNVDTDLILKYCSAFQLDTDSALQLCIETHLQNASMSHAEGYLGGHSGKQTHALVVARAAETIPLLKSTTDLVTSLSVMLHKLDPYDYERIESLLTIIEKAGVEAAGISLNQALKLIKLLKSYKRTSTPGDLEHQYAFEQAIPLSPAAQTRLPFHLIFFRTLQCFWKIIYPELSEESFPKILLISKLLKVSLDTLYTSAANHLFQEKLKPKMLELARRGYLLTSNKEIAKTMQTIQSYLLSIANPEWATALAYKILQELPAGSTKAQTLKFCCSLAETWLKNTNVTDDSREKARVHLKKLQMQRQRSATEAVLAEHKLHSESHQKLIGKPANLVVLLYQHSSISERFQNPSGRNYPDIHAMAKEIAEINNLDMEKIRNMLLEKWLCPSVPPTDVSVPFRKRTQSYCMSCIGSNLLKVHSARSTTLINKLTFAHRSRALKCLLFLADPCAVETLFKKPLEEVRNFLKCLIFLAQFEILNIPYTYSTFHSTPKEGMIKGLWKNHSHEPMAVKLVAELSLEYKVHDPLLWNGLLQKLISFNKVRLLWRGKGPSVHLKICFNFPQIPNFILAWQNVILAPCLSGELSASCFLHLMATSQRCPLVADLDLTGIAKQYAQLDLPALALGCLLLIPQPEKRAQQIQVSENRHKYTLVTKMMSRIIESWKGLQGSSSPTPAMQESQLKHPWQMATQPPGKERPQPPEGETVPLSKQLLLSESFSKCLVRISFNVT</sequence>
<evidence type="ECO:0000259" key="4">
    <source>
        <dbReference type="Pfam" id="PF24515"/>
    </source>
</evidence>
<protein>
    <submittedName>
        <fullName evidence="7">Kinetochore associated 1</fullName>
    </submittedName>
</protein>
<dbReference type="GO" id="GO:0005829">
    <property type="term" value="C:cytosol"/>
    <property type="evidence" value="ECO:0007669"/>
    <property type="project" value="Ensembl"/>
</dbReference>